<sequence length="238" mass="24952">MSYCPQTKGGTPGWNDPPADIGTVKHPHLNRRARPVDPSCKGVVQPAYFSPQQAAYGQGFAAQGYDRQRAVNQQFAVQQQVNRGFTAHQAQLAGYGQSNRAGFQVGIQTTGGIQNPAQLTGFQQNSGLQQPNSAEINRNSAGYGSGQLVGHGYGNCHVAPADIQAQYYGKQALNAQTGAAIPPGNVNGNIYTANPGAAGYADAGANREILGNNTAGYLTAHRNAVASNYACDRTGHAH</sequence>
<proteinExistence type="predicted"/>
<protein>
    <submittedName>
        <fullName evidence="2">Uncharacterized protein</fullName>
    </submittedName>
</protein>
<dbReference type="WBParaSite" id="JU765_v2.g17221.t1">
    <property type="protein sequence ID" value="JU765_v2.g17221.t1"/>
    <property type="gene ID" value="JU765_v2.g17221"/>
</dbReference>
<evidence type="ECO:0000313" key="2">
    <source>
        <dbReference type="WBParaSite" id="JU765_v2.g17221.t1"/>
    </source>
</evidence>
<organism evidence="1 2">
    <name type="scientific">Panagrolaimus sp. JU765</name>
    <dbReference type="NCBI Taxonomy" id="591449"/>
    <lineage>
        <taxon>Eukaryota</taxon>
        <taxon>Metazoa</taxon>
        <taxon>Ecdysozoa</taxon>
        <taxon>Nematoda</taxon>
        <taxon>Chromadorea</taxon>
        <taxon>Rhabditida</taxon>
        <taxon>Tylenchina</taxon>
        <taxon>Panagrolaimomorpha</taxon>
        <taxon>Panagrolaimoidea</taxon>
        <taxon>Panagrolaimidae</taxon>
        <taxon>Panagrolaimus</taxon>
    </lineage>
</organism>
<reference evidence="2" key="1">
    <citation type="submission" date="2022-11" db="UniProtKB">
        <authorList>
            <consortium name="WormBaseParasite"/>
        </authorList>
    </citation>
    <scope>IDENTIFICATION</scope>
</reference>
<accession>A0AC34QKY5</accession>
<dbReference type="Proteomes" id="UP000887576">
    <property type="component" value="Unplaced"/>
</dbReference>
<evidence type="ECO:0000313" key="1">
    <source>
        <dbReference type="Proteomes" id="UP000887576"/>
    </source>
</evidence>
<name>A0AC34QKY5_9BILA</name>